<evidence type="ECO:0000313" key="3">
    <source>
        <dbReference type="Proteomes" id="UP001267426"/>
    </source>
</evidence>
<evidence type="ECO:0000259" key="1">
    <source>
        <dbReference type="Pfam" id="PF14397"/>
    </source>
</evidence>
<organism evidence="2 3">
    <name type="scientific">Rubrivirga litoralis</name>
    <dbReference type="NCBI Taxonomy" id="3075598"/>
    <lineage>
        <taxon>Bacteria</taxon>
        <taxon>Pseudomonadati</taxon>
        <taxon>Rhodothermota</taxon>
        <taxon>Rhodothermia</taxon>
        <taxon>Rhodothermales</taxon>
        <taxon>Rubricoccaceae</taxon>
        <taxon>Rubrivirga</taxon>
    </lineage>
</organism>
<dbReference type="SUPFAM" id="SSF56059">
    <property type="entry name" value="Glutathione synthetase ATP-binding domain-like"/>
    <property type="match status" value="1"/>
</dbReference>
<keyword evidence="3" id="KW-1185">Reference proteome</keyword>
<comment type="caution">
    <text evidence="2">The sequence shown here is derived from an EMBL/GenBank/DDBJ whole genome shotgun (WGS) entry which is preliminary data.</text>
</comment>
<dbReference type="EMBL" id="JAVRHT010000023">
    <property type="protein sequence ID" value="MDT0632224.1"/>
    <property type="molecule type" value="Genomic_DNA"/>
</dbReference>
<accession>A0ABU3BSG9</accession>
<name>A0ABU3BSG9_9BACT</name>
<protein>
    <submittedName>
        <fullName evidence="2">Sugar-transfer associated ATP-grasp domain-containing protein</fullName>
    </submittedName>
</protein>
<feature type="domain" description="Alpha-L-glutamate ligase-related protein ATP-grasp" evidence="1">
    <location>
        <begin position="81"/>
        <end position="326"/>
    </location>
</feature>
<gene>
    <name evidence="2" type="ORF">RM540_10750</name>
</gene>
<dbReference type="Proteomes" id="UP001267426">
    <property type="component" value="Unassembled WGS sequence"/>
</dbReference>
<dbReference type="InterPro" id="IPR039523">
    <property type="entry name" value="RimK-rel_E_lig_ATP-grasp"/>
</dbReference>
<evidence type="ECO:0000313" key="2">
    <source>
        <dbReference type="EMBL" id="MDT0632224.1"/>
    </source>
</evidence>
<reference evidence="2 3" key="1">
    <citation type="submission" date="2023-09" db="EMBL/GenBank/DDBJ databases">
        <authorList>
            <person name="Rey-Velasco X."/>
        </authorList>
    </citation>
    <scope>NUCLEOTIDE SEQUENCE [LARGE SCALE GENOMIC DNA]</scope>
    <source>
        <strain evidence="2 3">F394</strain>
    </source>
</reference>
<proteinExistence type="predicted"/>
<sequence>MPRATREYGREAEHLWGVSLRRQLAEQVWLALRFGFDADVYYRYRLYLLGDLRDAVLFIPTPTNVALRHRVRGVLGYDVSIGDKRQFAERCCEEGLPTAPIVAEFDGGDVRWGPSAEGGVERLPARDLFSKPADDLGGAGAARWVWDGAGYVGEDGERLAAADLVAHLQTLSQGQPHVLQPRLVNVPDLDALSPGTLATVRVITAKGPGSDPEHVGSFLRMAMKDQPVDNFDQGGLAAPVDAETGRLGPAIRKDLRFAARDYDRHPTTGHAIVGARVPQWEEVLALALEAHRTLTDVSVVGWDVAVTTSGVVLVEANTAPDARFQQTGLRPLGTTAYARVYLDVLDAG</sequence>
<dbReference type="Pfam" id="PF14397">
    <property type="entry name" value="ATPgrasp_ST"/>
    <property type="match status" value="1"/>
</dbReference>
<dbReference type="Gene3D" id="3.30.470.20">
    <property type="entry name" value="ATP-grasp fold, B domain"/>
    <property type="match status" value="1"/>
</dbReference>
<dbReference type="RefSeq" id="WP_311663933.1">
    <property type="nucleotide sequence ID" value="NZ_JAVRHT010000023.1"/>
</dbReference>